<organism evidence="4 5">
    <name type="scientific">Undibacterium arcticum</name>
    <dbReference type="NCBI Taxonomy" id="1762892"/>
    <lineage>
        <taxon>Bacteria</taxon>
        <taxon>Pseudomonadati</taxon>
        <taxon>Pseudomonadota</taxon>
        <taxon>Betaproteobacteria</taxon>
        <taxon>Burkholderiales</taxon>
        <taxon>Oxalobacteraceae</taxon>
        <taxon>Undibacterium</taxon>
    </lineage>
</organism>
<dbReference type="InterPro" id="IPR008927">
    <property type="entry name" value="6-PGluconate_DH-like_C_sf"/>
</dbReference>
<dbReference type="Gene3D" id="3.40.50.720">
    <property type="entry name" value="NAD(P)-binding Rossmann-like Domain"/>
    <property type="match status" value="1"/>
</dbReference>
<feature type="domain" description="Mannitol dehydrogenase N-terminal" evidence="2">
    <location>
        <begin position="30"/>
        <end position="276"/>
    </location>
</feature>
<dbReference type="SUPFAM" id="SSF51735">
    <property type="entry name" value="NAD(P)-binding Rossmann-fold domains"/>
    <property type="match status" value="1"/>
</dbReference>
<dbReference type="InterPro" id="IPR013118">
    <property type="entry name" value="Mannitol_DH_C"/>
</dbReference>
<dbReference type="PANTHER" id="PTHR43362:SF1">
    <property type="entry name" value="MANNITOL DEHYDROGENASE 2-RELATED"/>
    <property type="match status" value="1"/>
</dbReference>
<evidence type="ECO:0000256" key="1">
    <source>
        <dbReference type="ARBA" id="ARBA00023002"/>
    </source>
</evidence>
<reference evidence="5" key="1">
    <citation type="journal article" date="2019" name="Int. J. Syst. Evol. Microbiol.">
        <title>The Global Catalogue of Microorganisms (GCM) 10K type strain sequencing project: providing services to taxonomists for standard genome sequencing and annotation.</title>
        <authorList>
            <consortium name="The Broad Institute Genomics Platform"/>
            <consortium name="The Broad Institute Genome Sequencing Center for Infectious Disease"/>
            <person name="Wu L."/>
            <person name="Ma J."/>
        </authorList>
    </citation>
    <scope>NUCLEOTIDE SEQUENCE [LARGE SCALE GENOMIC DNA]</scope>
    <source>
        <strain evidence="5">KCTC 42986</strain>
    </source>
</reference>
<comment type="caution">
    <text evidence="4">The sequence shown here is derived from an EMBL/GenBank/DDBJ whole genome shotgun (WGS) entry which is preliminary data.</text>
</comment>
<dbReference type="Pfam" id="PF01232">
    <property type="entry name" value="Mannitol_dh"/>
    <property type="match status" value="1"/>
</dbReference>
<dbReference type="PANTHER" id="PTHR43362">
    <property type="entry name" value="MANNITOL DEHYDROGENASE DSF1-RELATED"/>
    <property type="match status" value="1"/>
</dbReference>
<dbReference type="Pfam" id="PF08125">
    <property type="entry name" value="Mannitol_dh_C"/>
    <property type="match status" value="1"/>
</dbReference>
<dbReference type="InterPro" id="IPR036291">
    <property type="entry name" value="NAD(P)-bd_dom_sf"/>
</dbReference>
<proteinExistence type="predicted"/>
<feature type="domain" description="Mannitol dehydrogenase C-terminal" evidence="3">
    <location>
        <begin position="286"/>
        <end position="474"/>
    </location>
</feature>
<dbReference type="GO" id="GO:0016491">
    <property type="term" value="F:oxidoreductase activity"/>
    <property type="evidence" value="ECO:0007669"/>
    <property type="project" value="UniProtKB-KW"/>
</dbReference>
<keyword evidence="1 4" id="KW-0560">Oxidoreductase</keyword>
<evidence type="ECO:0000313" key="5">
    <source>
        <dbReference type="Proteomes" id="UP001595530"/>
    </source>
</evidence>
<dbReference type="Proteomes" id="UP001595530">
    <property type="component" value="Unassembled WGS sequence"/>
</dbReference>
<evidence type="ECO:0000259" key="2">
    <source>
        <dbReference type="Pfam" id="PF01232"/>
    </source>
</evidence>
<evidence type="ECO:0000313" key="4">
    <source>
        <dbReference type="EMBL" id="MFC3109953.1"/>
    </source>
</evidence>
<keyword evidence="5" id="KW-1185">Reference proteome</keyword>
<dbReference type="InterPro" id="IPR050988">
    <property type="entry name" value="Mannitol_DH/Oxidoreductase"/>
</dbReference>
<dbReference type="Gene3D" id="1.10.1040.10">
    <property type="entry name" value="N-(1-d-carboxylethyl)-l-norvaline Dehydrogenase, domain 2"/>
    <property type="match status" value="1"/>
</dbReference>
<dbReference type="PRINTS" id="PR00084">
    <property type="entry name" value="MTLDHDRGNASE"/>
</dbReference>
<accession>A0ABV7F4D2</accession>
<protein>
    <submittedName>
        <fullName evidence="4">Mannitol dehydrogenase family protein</fullName>
        <ecNumber evidence="4">1.1.1.-</ecNumber>
    </submittedName>
</protein>
<sequence>MRLSNSALASMGAHQNVITPQYERQQLSPGIVHLGLGAFHRAHAAVYTDGAIARGDQRWGIVGVSLRQADTRDALTPQDNLYTVAVRDAEGEQLHVVGALITSLVAPENPQAVLAAMADARCHIVSLTVTEKGYCHDPATRALRVDHPDIVHDLAHPDAPRSALGFIVRALALRRGAGLAPFTVLSCDNLPSNGLTTRGLVLAFAAMIDSELAGWIDQQGAFPNSMVDRIVPNTTEDDRARVAAMLGADDAWPVMTEPFSQWVIEDRFAGARPCWEEVGATLVAEVESYENAKLRMLNGTHSSLAYLGAVIGYATVDEAIADAGLANFIGAMMRDEIEPTLSRPGLPEYRAELLARYRNPALKHKLQQIAMDGSQKLPQRLLGTIRDRLAAGAPCDRLCFAIAGWLRYLAGSDEAGNTYPIADPLAEVLHAAATSSTDPTAQVAALLAVRDVFGDDLPGNPQFVSSLTQHLASISKYGVAAAISALEAKTS</sequence>
<evidence type="ECO:0000259" key="3">
    <source>
        <dbReference type="Pfam" id="PF08125"/>
    </source>
</evidence>
<dbReference type="RefSeq" id="WP_390324543.1">
    <property type="nucleotide sequence ID" value="NZ_JBHRTP010000061.1"/>
</dbReference>
<dbReference type="InterPro" id="IPR013328">
    <property type="entry name" value="6PGD_dom2"/>
</dbReference>
<gene>
    <name evidence="4" type="ORF">ACFOFO_18615</name>
</gene>
<dbReference type="SUPFAM" id="SSF48179">
    <property type="entry name" value="6-phosphogluconate dehydrogenase C-terminal domain-like"/>
    <property type="match status" value="1"/>
</dbReference>
<dbReference type="InterPro" id="IPR013131">
    <property type="entry name" value="Mannitol_DH_N"/>
</dbReference>
<dbReference type="EC" id="1.1.1.-" evidence="4"/>
<dbReference type="InterPro" id="IPR000669">
    <property type="entry name" value="Mannitol_DH"/>
</dbReference>
<name>A0ABV7F4D2_9BURK</name>
<dbReference type="EMBL" id="JBHRTP010000061">
    <property type="protein sequence ID" value="MFC3109953.1"/>
    <property type="molecule type" value="Genomic_DNA"/>
</dbReference>